<accession>A0A6C0AZJ9</accession>
<protein>
    <submittedName>
        <fullName evidence="2">Uncharacterized protein</fullName>
    </submittedName>
</protein>
<feature type="transmembrane region" description="Helical" evidence="1">
    <location>
        <begin position="148"/>
        <end position="167"/>
    </location>
</feature>
<keyword evidence="1" id="KW-0812">Transmembrane</keyword>
<dbReference type="AlphaFoldDB" id="A0A6C0AZJ9"/>
<reference evidence="2" key="1">
    <citation type="journal article" date="2020" name="Nature">
        <title>Giant virus diversity and host interactions through global metagenomics.</title>
        <authorList>
            <person name="Schulz F."/>
            <person name="Roux S."/>
            <person name="Paez-Espino D."/>
            <person name="Jungbluth S."/>
            <person name="Walsh D.A."/>
            <person name="Denef V.J."/>
            <person name="McMahon K.D."/>
            <person name="Konstantinidis K.T."/>
            <person name="Eloe-Fadrosh E.A."/>
            <person name="Kyrpides N.C."/>
            <person name="Woyke T."/>
        </authorList>
    </citation>
    <scope>NUCLEOTIDE SEQUENCE</scope>
    <source>
        <strain evidence="2">GVMAG-M-3300009182-67</strain>
    </source>
</reference>
<keyword evidence="1" id="KW-0472">Membrane</keyword>
<sequence length="194" mass="21277">MASSSVGTLIDKSLGTNGVDAKKLYISALTTYPAAVNYFLTNLQTPPPPDTKKKNVPSFLDLNLKNISSIIARNNTINGSPLPKDTKEKAALSGAIGQILTSISIVNNNVINKDIVNNALPEYNAWIANQSISMFTNVSKFGAMGDSMNWYMIILVVLIVLAAYYYFNKKSTPKFTIPQQIAQFGRTIRAIRRI</sequence>
<proteinExistence type="predicted"/>
<evidence type="ECO:0000313" key="2">
    <source>
        <dbReference type="EMBL" id="QHS84941.1"/>
    </source>
</evidence>
<evidence type="ECO:0000256" key="1">
    <source>
        <dbReference type="SAM" id="Phobius"/>
    </source>
</evidence>
<name>A0A6C0AZJ9_9ZZZZ</name>
<keyword evidence="1" id="KW-1133">Transmembrane helix</keyword>
<organism evidence="2">
    <name type="scientific">viral metagenome</name>
    <dbReference type="NCBI Taxonomy" id="1070528"/>
    <lineage>
        <taxon>unclassified sequences</taxon>
        <taxon>metagenomes</taxon>
        <taxon>organismal metagenomes</taxon>
    </lineage>
</organism>
<dbReference type="EMBL" id="MN739039">
    <property type="protein sequence ID" value="QHS84941.1"/>
    <property type="molecule type" value="Genomic_DNA"/>
</dbReference>